<dbReference type="SUPFAM" id="SSF103515">
    <property type="entry name" value="Autotransporter"/>
    <property type="match status" value="1"/>
</dbReference>
<evidence type="ECO:0000259" key="1">
    <source>
        <dbReference type="PROSITE" id="PS51208"/>
    </source>
</evidence>
<dbReference type="Gene3D" id="2.40.128.130">
    <property type="entry name" value="Autotransporter beta-domain"/>
    <property type="match status" value="1"/>
</dbReference>
<reference evidence="2 3" key="1">
    <citation type="submission" date="2020-06" db="EMBL/GenBank/DDBJ databases">
        <authorList>
            <person name="Cao W.R."/>
        </authorList>
    </citation>
    <scope>NUCLEOTIDE SEQUENCE [LARGE SCALE GENOMIC DNA]</scope>
    <source>
        <strain evidence="2 3">B1Z28</strain>
    </source>
</reference>
<dbReference type="InterPro" id="IPR036709">
    <property type="entry name" value="Autotransporte_beta_dom_sf"/>
</dbReference>
<dbReference type="InterPro" id="IPR004899">
    <property type="entry name" value="Pertactin_central"/>
</dbReference>
<organism evidence="2 3">
    <name type="scientific">Ruegeria haliotis</name>
    <dbReference type="NCBI Taxonomy" id="2747601"/>
    <lineage>
        <taxon>Bacteria</taxon>
        <taxon>Pseudomonadati</taxon>
        <taxon>Pseudomonadota</taxon>
        <taxon>Alphaproteobacteria</taxon>
        <taxon>Rhodobacterales</taxon>
        <taxon>Roseobacteraceae</taxon>
        <taxon>Ruegeria</taxon>
    </lineage>
</organism>
<evidence type="ECO:0000313" key="3">
    <source>
        <dbReference type="Proteomes" id="UP000630805"/>
    </source>
</evidence>
<keyword evidence="3" id="KW-1185">Reference proteome</keyword>
<dbReference type="Pfam" id="PF03212">
    <property type="entry name" value="Pertactin"/>
    <property type="match status" value="1"/>
</dbReference>
<evidence type="ECO:0000313" key="2">
    <source>
        <dbReference type="EMBL" id="NVO58107.1"/>
    </source>
</evidence>
<sequence length="1631" mass="160626">MTKYKGQVASYAPALGRILSGVSAAALGATTLLTADSAFAGSCGLEVPGIYLCSGPADPINDISVTIINGAPISVETLSGFGIEPFNSANAIDLFSNTGVTFTDNNESTIISRSNDALRTVVYGGGDLAVTTTGTLSGARNGIYARNYGVLSPGSLSITAANVSGAADDGIYARNDRGTDLSLTTSGIVSGGRSGIFALNTGSGATTISAAGVSGATGDGISATNSGSDLSITATDRVIGGDRGIAATNNGSGALTIAAEEVVGQGAEGISAQNRGSDLTIIATGLVQGDSIGINANNSGTGALTITAADVTGANSFGISASNQGSGTSLSITASGTVTGATNAIFATSRGTEGMTIDVGDAISTTDGSGIIANNDGGGALVISAANVTGSTNNSGILAGNRGTDLSITTSGLVTGHLHGISARNAGGDFTVSVADVTSTGVNGLNLANYGTNLSVTSTGTISGAAHGIQAQNDGTGALTIAATDVSGTLGNGIYARNTIGTDLSIVTSGHVSGGDFGILAQNTGSGALSITTASVTGGATGDGISALNTGTGLSITATDRVIGGNRGIGAVNNRGALSIDATEVTGGSGHGIFAQNTIGTDLSIVTSGHVSGGDFGILAQNIGSGALSISTTNVTGGATGDGISALNTGTDLSITATDRVIGGNRGIGAVNNGSGALTIAVEEVVGQGAEGISAQNSGSDLTITASGPVLGHSTGIDAYNDGTGALTITTAEVTGTNSSGIRAENHGSGTSLSVTASGTVTGARDAIYASSRGTTGGVAIDVGDAISTDDGYGINARNYGRGSLVISAANVTGTANNSGIFAGNEGTDLSITTTGLVTSNYNGISARNTGTGAMTVSVADVTSTSLNGVNLANYGTNLSVTSTGTIYADAKGINALNEGTGALAVSVNNVTGATEEGMLLYNGSSGTDLSITASGTVTGTTALVAVNRGSGALTISTSDVTGTTGNGVIALNENGTDLSVTSTGMISGVSNGIYAQNFGSGLTSITVSGAVSGGTGAGILTRTTAGSSVITLESGAAVSSLSGEAIVDGDGGNSHVILRSGSAIAGEVLLSDGTDALTIEGGADISAATLFDGGIGTQDTLTFSAFNGNIDGALFTNWENLTADNGSVLTLDSSASSIISLAANNGSTIAAGEADQSLNSNLRTDVTSRFQAGFGGSGAVSVVGEVNNDGLITLADGRGGDRLTIGGDLTGSGTVALDVDFDAGTHDQLLVTGDSAGAQQGLQVQKSGTLANLQTYALATVSDTSSANDFRLVNGDFVTKGGEGAIVGGAYTFLLDYDPATGEFILTPFTANGGVNLNPNRAFLAAGIQQFSDQIALDGALRRLTGRTGAEDANSVSRSLIELSSTDQPLVWLNAEGGRDRYTSGDRTNETTSGGLRVGASLPFAEIGNGSLIGGLEFGATTLSTDSETSLADGKIDTDAYDVTLSALWLADSQLYLDGQLRYAFFDSTTRLAGGQEVDTDGDGYAASIEVGKVFALNNGLNLIPQAQLLYSSVDADDLNDVSSGAAGTVSDGDTLSARIGLRAEREFGTSVLFGQFDYYYAFDDETSVSFGNDTVLTERGRNNLALTLGGHVDITATTTLFGEVSAQSGFDSSSDDYGVAGQLGFEFRF</sequence>
<dbReference type="InterPro" id="IPR011050">
    <property type="entry name" value="Pectin_lyase_fold/virulence"/>
</dbReference>
<comment type="caution">
    <text evidence="2">The sequence shown here is derived from an EMBL/GenBank/DDBJ whole genome shotgun (WGS) entry which is preliminary data.</text>
</comment>
<accession>A0ABX2PVA7</accession>
<dbReference type="RefSeq" id="WP_176867154.1">
    <property type="nucleotide sequence ID" value="NZ_JABXWT010000018.1"/>
</dbReference>
<dbReference type="Gene3D" id="2.160.20.20">
    <property type="match status" value="1"/>
</dbReference>
<dbReference type="NCBIfam" id="TIGR01414">
    <property type="entry name" value="autotrans_barl"/>
    <property type="match status" value="1"/>
</dbReference>
<dbReference type="Proteomes" id="UP000630805">
    <property type="component" value="Unassembled WGS sequence"/>
</dbReference>
<gene>
    <name evidence="2" type="ORF">HW561_20140</name>
</gene>
<dbReference type="SUPFAM" id="SSF51126">
    <property type="entry name" value="Pectin lyase-like"/>
    <property type="match status" value="1"/>
</dbReference>
<dbReference type="InterPro" id="IPR012332">
    <property type="entry name" value="Autotransporter_pectin_lyase_C"/>
</dbReference>
<feature type="domain" description="Autotransporter" evidence="1">
    <location>
        <begin position="1365"/>
        <end position="1629"/>
    </location>
</feature>
<dbReference type="SMART" id="SM00869">
    <property type="entry name" value="Autotransporter"/>
    <property type="match status" value="1"/>
</dbReference>
<protein>
    <submittedName>
        <fullName evidence="2">Autotransporter outer membrane beta-barrel domain-containing protein</fullName>
    </submittedName>
</protein>
<name>A0ABX2PVA7_9RHOB</name>
<dbReference type="InterPro" id="IPR005546">
    <property type="entry name" value="Autotransporte_beta"/>
</dbReference>
<dbReference type="PROSITE" id="PS51208">
    <property type="entry name" value="AUTOTRANSPORTER"/>
    <property type="match status" value="1"/>
</dbReference>
<proteinExistence type="predicted"/>
<dbReference type="InterPro" id="IPR006315">
    <property type="entry name" value="OM_autotransptr_brl_dom"/>
</dbReference>
<dbReference type="EMBL" id="JABXWT010000018">
    <property type="protein sequence ID" value="NVO58107.1"/>
    <property type="molecule type" value="Genomic_DNA"/>
</dbReference>